<reference evidence="5 6" key="1">
    <citation type="submission" date="2019-08" db="EMBL/GenBank/DDBJ databases">
        <authorList>
            <person name="Peeters C."/>
        </authorList>
    </citation>
    <scope>NUCLEOTIDE SEQUENCE [LARGE SCALE GENOMIC DNA]</scope>
    <source>
        <strain evidence="5 6">LMG 31108</strain>
    </source>
</reference>
<name>A0A5E4W914_9BURK</name>
<organism evidence="5 6">
    <name type="scientific">Pandoraea anhela</name>
    <dbReference type="NCBI Taxonomy" id="2508295"/>
    <lineage>
        <taxon>Bacteria</taxon>
        <taxon>Pseudomonadati</taxon>
        <taxon>Pseudomonadota</taxon>
        <taxon>Betaproteobacteria</taxon>
        <taxon>Burkholderiales</taxon>
        <taxon>Burkholderiaceae</taxon>
        <taxon>Pandoraea</taxon>
    </lineage>
</organism>
<evidence type="ECO:0000313" key="5">
    <source>
        <dbReference type="EMBL" id="VVE21212.1"/>
    </source>
</evidence>
<feature type="modified residue" description="N6-(pyridoxal phosphate)lysine" evidence="4">
    <location>
        <position position="212"/>
    </location>
</feature>
<evidence type="ECO:0000256" key="4">
    <source>
        <dbReference type="PIRSR" id="PIRSR618319-50"/>
    </source>
</evidence>
<proteinExistence type="inferred from homology"/>
<keyword evidence="2 4" id="KW-0663">Pyridoxal phosphate</keyword>
<comment type="cofactor">
    <cofactor evidence="1 4">
        <name>pyridoxal 5'-phosphate</name>
        <dbReference type="ChEBI" id="CHEBI:597326"/>
    </cofactor>
</comment>
<evidence type="ECO:0000256" key="1">
    <source>
        <dbReference type="ARBA" id="ARBA00001933"/>
    </source>
</evidence>
<dbReference type="Gene3D" id="3.40.640.10">
    <property type="entry name" value="Type I PLP-dependent aspartate aminotransferase-like (Major domain)"/>
    <property type="match status" value="1"/>
</dbReference>
<dbReference type="EMBL" id="CABPSB010000011">
    <property type="protein sequence ID" value="VVE21212.1"/>
    <property type="molecule type" value="Genomic_DNA"/>
</dbReference>
<evidence type="ECO:0000256" key="3">
    <source>
        <dbReference type="ARBA" id="ARBA00044507"/>
    </source>
</evidence>
<dbReference type="GO" id="GO:0004125">
    <property type="term" value="F:L-seryl-tRNA(Sec) selenium transferase activity"/>
    <property type="evidence" value="ECO:0007669"/>
    <property type="project" value="TreeGrafter"/>
</dbReference>
<evidence type="ECO:0000313" key="6">
    <source>
        <dbReference type="Proteomes" id="UP000406256"/>
    </source>
</evidence>
<dbReference type="SUPFAM" id="SSF53383">
    <property type="entry name" value="PLP-dependent transferases"/>
    <property type="match status" value="1"/>
</dbReference>
<protein>
    <submittedName>
        <fullName evidence="5">L-seryl-tRNA(Sec) selenium transferase</fullName>
    </submittedName>
</protein>
<comment type="similarity">
    <text evidence="3">Belongs to the SelA family.</text>
</comment>
<dbReference type="AlphaFoldDB" id="A0A5E4W914"/>
<dbReference type="PANTHER" id="PTHR32328">
    <property type="entry name" value="L-SERYL-TRNA(SEC) SELENIUM TRANSFERASE"/>
    <property type="match status" value="1"/>
</dbReference>
<dbReference type="PANTHER" id="PTHR32328:SF0">
    <property type="entry name" value="L-SERYL-TRNA(SEC) SELENIUM TRANSFERASE"/>
    <property type="match status" value="1"/>
</dbReference>
<gene>
    <name evidence="5" type="ORF">PAN31108_03138</name>
</gene>
<dbReference type="InterPro" id="IPR018319">
    <property type="entry name" value="SelA-like"/>
</dbReference>
<keyword evidence="5" id="KW-0808">Transferase</keyword>
<keyword evidence="6" id="KW-1185">Reference proteome</keyword>
<dbReference type="RefSeq" id="WP_174995012.1">
    <property type="nucleotide sequence ID" value="NZ_CABPSB010000011.1"/>
</dbReference>
<dbReference type="InterPro" id="IPR015424">
    <property type="entry name" value="PyrdxlP-dep_Trfase"/>
</dbReference>
<dbReference type="Pfam" id="PF03841">
    <property type="entry name" value="SelA"/>
    <property type="match status" value="1"/>
</dbReference>
<accession>A0A5E4W914</accession>
<dbReference type="Proteomes" id="UP000406256">
    <property type="component" value="Unassembled WGS sequence"/>
</dbReference>
<evidence type="ECO:0000256" key="2">
    <source>
        <dbReference type="ARBA" id="ARBA00022898"/>
    </source>
</evidence>
<sequence>MSAIFEQLNIRRVVNASGTETPYGAAPVRSEVIRAISDLVPYSVIMAELQATASQVISRILGSEAGCVTGCSAAGITVAVAACMTGRDLGKVEQLPDTTGMKCEVVMQRGHEMTYGQNVSQNVRIAGAKVVEIGAATQCGAYQLRHAITENTVAALYVVSPLTVQQRLIDLPTFCAVCHEHGVPVLVDAASVQDPRPLIAAGADIVICSAQKTFSSITGGILAGRLDLIQACMYQEHGIGRPMKVGKEGVVGAIAALEAWSRDDPAAHRSAVTARLNRVMDRLKAIPGLSPSVQKDQVLLRVNESEAGVSAYGLARSLFDHDPAVIVWSQFASEGQLLITLRKLSDDAADYVCDRIEEICATGEATKLAAPNIGDAIVARLAEWPYFV</sequence>
<dbReference type="InterPro" id="IPR015421">
    <property type="entry name" value="PyrdxlP-dep_Trfase_major"/>
</dbReference>